<dbReference type="AlphaFoldDB" id="A0A1C3KHY7"/>
<dbReference type="Pfam" id="PF05795">
    <property type="entry name" value="Plasmodium_Vir"/>
    <property type="match status" value="1"/>
</dbReference>
<dbReference type="InterPro" id="IPR008780">
    <property type="entry name" value="Plasmodium_Vir"/>
</dbReference>
<reference evidence="3 4" key="1">
    <citation type="submission" date="2016-06" db="EMBL/GenBank/DDBJ databases">
        <authorList>
            <consortium name="Pathogen Informatics"/>
        </authorList>
    </citation>
    <scope>NUCLEOTIDE SEQUENCE [LARGE SCALE GENOMIC DNA]</scope>
</reference>
<protein>
    <submittedName>
        <fullName evidence="3">PIR protein</fullName>
    </submittedName>
</protein>
<gene>
    <name evidence="3" type="primary">PowCR01_000112200</name>
    <name evidence="3" type="ORF">POWCR01_000112200</name>
</gene>
<name>A0A1C3KHY7_PLAOA</name>
<evidence type="ECO:0000256" key="2">
    <source>
        <dbReference type="SAM" id="Phobius"/>
    </source>
</evidence>
<evidence type="ECO:0000313" key="4">
    <source>
        <dbReference type="Proteomes" id="UP000243200"/>
    </source>
</evidence>
<evidence type="ECO:0000313" key="3">
    <source>
        <dbReference type="EMBL" id="SBT73410.1"/>
    </source>
</evidence>
<dbReference type="VEuPathDB" id="PlasmoDB:PocGH01_00061200"/>
<feature type="region of interest" description="Disordered" evidence="1">
    <location>
        <begin position="228"/>
        <end position="264"/>
    </location>
</feature>
<proteinExistence type="predicted"/>
<feature type="transmembrane region" description="Helical" evidence="2">
    <location>
        <begin position="273"/>
        <end position="294"/>
    </location>
</feature>
<feature type="compositionally biased region" description="Basic and acidic residues" evidence="1">
    <location>
        <begin position="231"/>
        <end position="249"/>
    </location>
</feature>
<sequence length="347" mass="41180">MDNLGLNYNDFQEKILKDLSKYKLYEKLNEDCDKCEHCTYCKNVESSLKKHGKDLYKLCCTFAKNLITLTNILKNEIVEDDHCKHFNFWIHYEIRKRLKSNEIRENHIDYILTRLLQVHYKIQTSSKPNICDINYNHKTDLNLWEKFKDLYDYTLNFEGIKSKIDNDNTLCPIYLKYLTYIESTYENLKNECCKNSEKCPNKFNLKDWCTKNDNLQKLSCEKSMPISEDTFQGKRDNHLETSQKDDRSHSVSPSSLEPRNDINEDGITNNTDYYAKLGVSLSFLGILSTFFYLYNFTTFGNMIRSKVLQQKINFNLDQDEQNLMEHNLNKDNEIIYTDGYNITYQSS</sequence>
<dbReference type="Proteomes" id="UP000243200">
    <property type="component" value="Unassembled WGS sequence"/>
</dbReference>
<keyword evidence="2" id="KW-1133">Transmembrane helix</keyword>
<accession>A0A1C3KHY7</accession>
<evidence type="ECO:0000256" key="1">
    <source>
        <dbReference type="SAM" id="MobiDB-lite"/>
    </source>
</evidence>
<keyword evidence="2" id="KW-0472">Membrane</keyword>
<organism evidence="3 4">
    <name type="scientific">Plasmodium ovale</name>
    <name type="common">malaria parasite P. ovale</name>
    <dbReference type="NCBI Taxonomy" id="36330"/>
    <lineage>
        <taxon>Eukaryota</taxon>
        <taxon>Sar</taxon>
        <taxon>Alveolata</taxon>
        <taxon>Apicomplexa</taxon>
        <taxon>Aconoidasida</taxon>
        <taxon>Haemosporida</taxon>
        <taxon>Plasmodiidae</taxon>
        <taxon>Plasmodium</taxon>
        <taxon>Plasmodium (Plasmodium)</taxon>
    </lineage>
</organism>
<dbReference type="OrthoDB" id="389308at2759"/>
<dbReference type="VEuPathDB" id="PlasmoDB:POWCR01_000112200"/>
<dbReference type="EMBL" id="FLRJ01000359">
    <property type="protein sequence ID" value="SBT73410.1"/>
    <property type="molecule type" value="Genomic_DNA"/>
</dbReference>
<keyword evidence="2" id="KW-0812">Transmembrane</keyword>